<dbReference type="SMART" id="SM00052">
    <property type="entry name" value="EAL"/>
    <property type="match status" value="1"/>
</dbReference>
<evidence type="ECO:0000313" key="4">
    <source>
        <dbReference type="Proteomes" id="UP001437460"/>
    </source>
</evidence>
<evidence type="ECO:0000259" key="2">
    <source>
        <dbReference type="PROSITE" id="PS50887"/>
    </source>
</evidence>
<dbReference type="InterPro" id="IPR035919">
    <property type="entry name" value="EAL_sf"/>
</dbReference>
<dbReference type="SMART" id="SM00267">
    <property type="entry name" value="GGDEF"/>
    <property type="match status" value="1"/>
</dbReference>
<dbReference type="PROSITE" id="PS50887">
    <property type="entry name" value="GGDEF"/>
    <property type="match status" value="1"/>
</dbReference>
<sequence>MVEQSSGTYIINKDYDIVTFNQTALDLYPSLKKGEKCYKCLMNLDTPCPPCPVANRIKGPKTYFDPIRKIYETVDAVPVLAEDGSENYALVFSTVGEKERYAKQLPNTESEFNALYDQEYYDKLTGGFSKKGFIRKVEAILKDAAPKDNFVLTYYNIQNFKSINGIFGFAAGDVLLCQEYLEIEQNSKPLALSRIHNDIFVCFYKQKDFNPAQLTEYSIHTWSYNGKTMPIHILHGIYYVEDKSMSVSGMIDRAALASNHIVNAYVKPYAIFDEVMRKEYIDHSQILFEYAQAIEHGEIEVYYQPIVDTITQTVVAAEALVRWNHPEHGFIRPDIFVPVLEKHGHITQLDQYVLEMVSQKLLERSQKNQIIVPVAINLSWMDLYDEKMRYAILQKINHSSVLKKHLRFETTETAFNTMENLCKDYLDEIRKSGCKIVLDDFGSGYSSFSMIQNFRFDILKLDMGFIKKIELNLDTRSIVRAIIAMCHEMSIQVVAEGVETETEYEFLQVHGCDYIQGYYFARPMPEADFYQYLEEQKKSIKKRETYLHLFSEEEQKKPIATSEKEQDLLAAILDRTEYFIQVCEPDTMEIVYANQATRAISGKPDESYVGQKCYQYMMGADKMCAHCPMWLMHGENRRQLEVDDGNYIFSLTAQYFNWNGKRYFMEMGRDVTKQKMMERKYDSQILAILKSMPEKQGVFHMNVTLDECLSSTGMAQNARNLQNIQSVDTLIRQISLFVPDKEKQENFFKTFCRDALLKAHEEGKREISLETLSYYDDKSIRWSRITVHLLENPKTKHLEAVLYGMDISKEKENDNQMNLVKQELQTMTDKYNQADYESRRDFLTGLLNRKSLFDYLKNALADKAIHPTTMYMIDVDNFKKYNDTNGHEAGDECLRKISYALKEYGKEQNICFFRYGGEEILGISEGAKELAAHQALEMLNTIRNLCIGRNDSFDNVTVSIGYTTDNSRYEKMIDKADQAMYFAKSNGKNQVVCYEKL</sequence>
<dbReference type="SUPFAM" id="SSF55785">
    <property type="entry name" value="PYP-like sensor domain (PAS domain)"/>
    <property type="match status" value="1"/>
</dbReference>
<protein>
    <submittedName>
        <fullName evidence="3">EAL domain-containing protein</fullName>
    </submittedName>
</protein>
<dbReference type="EMBL" id="JBBMFJ010000009">
    <property type="protein sequence ID" value="MEQ2562768.1"/>
    <property type="molecule type" value="Genomic_DNA"/>
</dbReference>
<dbReference type="Gene3D" id="3.20.20.450">
    <property type="entry name" value="EAL domain"/>
    <property type="match status" value="1"/>
</dbReference>
<evidence type="ECO:0000313" key="3">
    <source>
        <dbReference type="EMBL" id="MEQ2562768.1"/>
    </source>
</evidence>
<dbReference type="CDD" id="cd01949">
    <property type="entry name" value="GGDEF"/>
    <property type="match status" value="1"/>
</dbReference>
<keyword evidence="4" id="KW-1185">Reference proteome</keyword>
<dbReference type="PANTHER" id="PTHR33121:SF79">
    <property type="entry name" value="CYCLIC DI-GMP PHOSPHODIESTERASE PDED-RELATED"/>
    <property type="match status" value="1"/>
</dbReference>
<dbReference type="InterPro" id="IPR050706">
    <property type="entry name" value="Cyclic-di-GMP_PDE-like"/>
</dbReference>
<gene>
    <name evidence="3" type="ORF">WMO41_06285</name>
</gene>
<dbReference type="CDD" id="cd01948">
    <property type="entry name" value="EAL"/>
    <property type="match status" value="1"/>
</dbReference>
<dbReference type="InterPro" id="IPR029787">
    <property type="entry name" value="Nucleotide_cyclase"/>
</dbReference>
<organism evidence="3 4">
    <name type="scientific">Ventrimonas faecis</name>
    <dbReference type="NCBI Taxonomy" id="3133170"/>
    <lineage>
        <taxon>Bacteria</taxon>
        <taxon>Bacillati</taxon>
        <taxon>Bacillota</taxon>
        <taxon>Clostridia</taxon>
        <taxon>Lachnospirales</taxon>
        <taxon>Lachnospiraceae</taxon>
        <taxon>Ventrimonas</taxon>
    </lineage>
</organism>
<dbReference type="PROSITE" id="PS50883">
    <property type="entry name" value="EAL"/>
    <property type="match status" value="1"/>
</dbReference>
<feature type="domain" description="GGDEF" evidence="2">
    <location>
        <begin position="866"/>
        <end position="996"/>
    </location>
</feature>
<dbReference type="RefSeq" id="WP_349229003.1">
    <property type="nucleotide sequence ID" value="NZ_JBBMFJ010000009.1"/>
</dbReference>
<dbReference type="InterPro" id="IPR000160">
    <property type="entry name" value="GGDEF_dom"/>
</dbReference>
<dbReference type="Pfam" id="PF00563">
    <property type="entry name" value="EAL"/>
    <property type="match status" value="1"/>
</dbReference>
<dbReference type="InterPro" id="IPR035965">
    <property type="entry name" value="PAS-like_dom_sf"/>
</dbReference>
<dbReference type="Proteomes" id="UP001437460">
    <property type="component" value="Unassembled WGS sequence"/>
</dbReference>
<feature type="domain" description="EAL" evidence="1">
    <location>
        <begin position="283"/>
        <end position="537"/>
    </location>
</feature>
<accession>A0ABV1HMD5</accession>
<dbReference type="InterPro" id="IPR001633">
    <property type="entry name" value="EAL_dom"/>
</dbReference>
<evidence type="ECO:0000259" key="1">
    <source>
        <dbReference type="PROSITE" id="PS50883"/>
    </source>
</evidence>
<reference evidence="3 4" key="1">
    <citation type="submission" date="2024-03" db="EMBL/GenBank/DDBJ databases">
        <title>Human intestinal bacterial collection.</title>
        <authorList>
            <person name="Pauvert C."/>
            <person name="Hitch T.C.A."/>
            <person name="Clavel T."/>
        </authorList>
    </citation>
    <scope>NUCLEOTIDE SEQUENCE [LARGE SCALE GENOMIC DNA]</scope>
    <source>
        <strain evidence="3 4">CLA-AP-H27</strain>
    </source>
</reference>
<dbReference type="SUPFAM" id="SSF141868">
    <property type="entry name" value="EAL domain-like"/>
    <property type="match status" value="1"/>
</dbReference>
<dbReference type="PANTHER" id="PTHR33121">
    <property type="entry name" value="CYCLIC DI-GMP PHOSPHODIESTERASE PDEF"/>
    <property type="match status" value="1"/>
</dbReference>
<name>A0ABV1HMD5_9FIRM</name>
<proteinExistence type="predicted"/>
<comment type="caution">
    <text evidence="3">The sequence shown here is derived from an EMBL/GenBank/DDBJ whole genome shotgun (WGS) entry which is preliminary data.</text>
</comment>
<dbReference type="Gene3D" id="3.30.70.270">
    <property type="match status" value="2"/>
</dbReference>
<dbReference type="Pfam" id="PF00990">
    <property type="entry name" value="GGDEF"/>
    <property type="match status" value="2"/>
</dbReference>
<dbReference type="SUPFAM" id="SSF55073">
    <property type="entry name" value="Nucleotide cyclase"/>
    <property type="match status" value="2"/>
</dbReference>
<dbReference type="InterPro" id="IPR043128">
    <property type="entry name" value="Rev_trsase/Diguanyl_cyclase"/>
</dbReference>
<dbReference type="Gene3D" id="3.30.450.20">
    <property type="entry name" value="PAS domain"/>
    <property type="match status" value="1"/>
</dbReference>
<dbReference type="NCBIfam" id="TIGR00254">
    <property type="entry name" value="GGDEF"/>
    <property type="match status" value="1"/>
</dbReference>